<dbReference type="GO" id="GO:0005737">
    <property type="term" value="C:cytoplasm"/>
    <property type="evidence" value="ECO:0007669"/>
    <property type="project" value="TreeGrafter"/>
</dbReference>
<organism evidence="4 5">
    <name type="scientific">Ruegeria pomeroyi</name>
    <dbReference type="NCBI Taxonomy" id="89184"/>
    <lineage>
        <taxon>Bacteria</taxon>
        <taxon>Pseudomonadati</taxon>
        <taxon>Pseudomonadota</taxon>
        <taxon>Alphaproteobacteria</taxon>
        <taxon>Rhodobacterales</taxon>
        <taxon>Roseobacteraceae</taxon>
        <taxon>Ruegeria</taxon>
    </lineage>
</organism>
<dbReference type="RefSeq" id="WP_011046408.1">
    <property type="nucleotide sequence ID" value="NZ_CP076685.1"/>
</dbReference>
<dbReference type="CDD" id="cd03112">
    <property type="entry name" value="CobW-like"/>
    <property type="match status" value="1"/>
</dbReference>
<dbReference type="Pfam" id="PF02492">
    <property type="entry name" value="cobW"/>
    <property type="match status" value="1"/>
</dbReference>
<dbReference type="EMBL" id="JABXIY010000029">
    <property type="protein sequence ID" value="NVK97605.1"/>
    <property type="molecule type" value="Genomic_DNA"/>
</dbReference>
<dbReference type="SUPFAM" id="SSF90002">
    <property type="entry name" value="Hypothetical protein YjiA, C-terminal domain"/>
    <property type="match status" value="1"/>
</dbReference>
<dbReference type="SUPFAM" id="SSF52540">
    <property type="entry name" value="P-loop containing nucleoside triphosphate hydrolases"/>
    <property type="match status" value="1"/>
</dbReference>
<proteinExistence type="predicted"/>
<dbReference type="InterPro" id="IPR027417">
    <property type="entry name" value="P-loop_NTPase"/>
</dbReference>
<dbReference type="InterPro" id="IPR003495">
    <property type="entry name" value="CobW/HypB/UreG_nucleotide-bd"/>
</dbReference>
<dbReference type="AlphaFoldDB" id="A0A850LJC2"/>
<dbReference type="OMA" id="DPWRIAQ"/>
<gene>
    <name evidence="4" type="ORF">HW564_11795</name>
</gene>
<dbReference type="InterPro" id="IPR051316">
    <property type="entry name" value="Zinc-reg_GTPase_activator"/>
</dbReference>
<evidence type="ECO:0000256" key="1">
    <source>
        <dbReference type="ARBA" id="ARBA00045658"/>
    </source>
</evidence>
<evidence type="ECO:0000313" key="5">
    <source>
        <dbReference type="Proteomes" id="UP000565723"/>
    </source>
</evidence>
<feature type="domain" description="CobW C-terminal" evidence="3">
    <location>
        <begin position="213"/>
        <end position="290"/>
    </location>
</feature>
<evidence type="ECO:0000313" key="4">
    <source>
        <dbReference type="EMBL" id="NVK97605.1"/>
    </source>
</evidence>
<dbReference type="Gene3D" id="3.40.50.300">
    <property type="entry name" value="P-loop containing nucleotide triphosphate hydrolases"/>
    <property type="match status" value="1"/>
</dbReference>
<comment type="function">
    <text evidence="1">Zinc chaperone that directly transfers zinc cofactor to target proteins, thereby activating them. Zinc is transferred from the CXCC motif in the GTPase domain to the zinc binding site in target proteins in a process requiring GTP hydrolysis.</text>
</comment>
<dbReference type="Pfam" id="PF07683">
    <property type="entry name" value="CobW_C"/>
    <property type="match status" value="1"/>
</dbReference>
<accession>A0A850LJC2</accession>
<dbReference type="PANTHER" id="PTHR13748">
    <property type="entry name" value="COBW-RELATED"/>
    <property type="match status" value="1"/>
</dbReference>
<reference evidence="4 5" key="1">
    <citation type="journal article" date="2020" name="Proc. Natl. Acad. Sci. U.S.A.">
        <title>Ecological drivers of bacterial community assembly in synthetic phycospheres.</title>
        <authorList>
            <person name="Fu H."/>
            <person name="Uchimiya M."/>
            <person name="Gore J."/>
            <person name="Moran M.A."/>
        </authorList>
    </citation>
    <scope>NUCLEOTIDE SEQUENCE [LARGE SCALE GENOMIC DNA]</scope>
    <source>
        <strain evidence="4">HF-Din03</strain>
    </source>
</reference>
<dbReference type="PANTHER" id="PTHR13748:SF62">
    <property type="entry name" value="COBW DOMAIN-CONTAINING PROTEIN"/>
    <property type="match status" value="1"/>
</dbReference>
<protein>
    <submittedName>
        <fullName evidence="4">GTP-binding protein</fullName>
    </submittedName>
</protein>
<sequence>MTPLPVTVIGGYLGAGKTTLVNHLLRHAAGRRLAVLVNEFGDLPIDADLIEAEEDGMISIAGGCICCSFGSDLIGALNDLAAMEPRPDHILVESSGVAIPGAIVSTMLLADGIRSDGIVVVVDGETVRQRAQDDYVGDTITRQLSDAEIVVVNKTDLLAHAVQTELMEWLAEAAPGAIAIPAERGRVAPGALLGVLPAPGTGQPAHHSDRLFDSLVLAPEGGQPIERLARDLATGPHGVIRAKGYLRDIEGALWLIQTVGRRWEVTPAQGPHQTGLVCIGFRDRLDRSGLAALAGATV</sequence>
<comment type="caution">
    <text evidence="4">The sequence shown here is derived from an EMBL/GenBank/DDBJ whole genome shotgun (WGS) entry which is preliminary data.</text>
</comment>
<dbReference type="InterPro" id="IPR011629">
    <property type="entry name" value="CobW-like_C"/>
</dbReference>
<evidence type="ECO:0000259" key="2">
    <source>
        <dbReference type="Pfam" id="PF02492"/>
    </source>
</evidence>
<evidence type="ECO:0000259" key="3">
    <source>
        <dbReference type="Pfam" id="PF07683"/>
    </source>
</evidence>
<name>A0A850LJC2_9RHOB</name>
<feature type="domain" description="CobW/HypB/UreG nucleotide-binding" evidence="2">
    <location>
        <begin position="5"/>
        <end position="174"/>
    </location>
</feature>
<dbReference type="Proteomes" id="UP000565723">
    <property type="component" value="Unassembled WGS sequence"/>
</dbReference>